<reference evidence="1 2" key="1">
    <citation type="submission" date="2020-04" db="EMBL/GenBank/DDBJ databases">
        <title>Genomic insights into acetone-butanol-ethanol (ABE) fermentation by sequencing solventogenic clostridia strains.</title>
        <authorList>
            <person name="Brown S."/>
        </authorList>
    </citation>
    <scope>NUCLEOTIDE SEQUENCE [LARGE SCALE GENOMIC DNA]</scope>
    <source>
        <strain evidence="1 2">DJ011</strain>
    </source>
</reference>
<dbReference type="PANTHER" id="PTHR34387:SF1">
    <property type="entry name" value="PERIPLASMIC IMMUNOGENIC PROTEIN"/>
    <property type="match status" value="1"/>
</dbReference>
<comment type="caution">
    <text evidence="1">The sequence shown here is derived from an EMBL/GenBank/DDBJ whole genome shotgun (WGS) entry which is preliminary data.</text>
</comment>
<dbReference type="RefSeq" id="WP_051593225.1">
    <property type="nucleotide sequence ID" value="NZ_JAAZWO010000004.1"/>
</dbReference>
<dbReference type="PANTHER" id="PTHR34387">
    <property type="entry name" value="SLR1258 PROTEIN"/>
    <property type="match status" value="1"/>
</dbReference>
<dbReference type="InterPro" id="IPR052022">
    <property type="entry name" value="26kDa_periplasmic_antigen"/>
</dbReference>
<gene>
    <name evidence="1" type="ORF">HGG79_04130</name>
</gene>
<dbReference type="AlphaFoldDB" id="A0A923IZS7"/>
<dbReference type="Gene3D" id="3.30.110.170">
    <property type="entry name" value="Protein of unknown function (DUF541), domain 1"/>
    <property type="match status" value="1"/>
</dbReference>
<dbReference type="Proteomes" id="UP000563151">
    <property type="component" value="Unassembled WGS sequence"/>
</dbReference>
<protein>
    <submittedName>
        <fullName evidence="1">SIMPL domain-containing protein</fullName>
    </submittedName>
</protein>
<accession>A0A923IZS7</accession>
<evidence type="ECO:0000313" key="1">
    <source>
        <dbReference type="EMBL" id="MBC2396969.1"/>
    </source>
</evidence>
<dbReference type="Gene3D" id="3.30.70.2970">
    <property type="entry name" value="Protein of unknown function (DUF541), domain 2"/>
    <property type="match status" value="1"/>
</dbReference>
<dbReference type="Pfam" id="PF04402">
    <property type="entry name" value="SIMPL"/>
    <property type="match status" value="1"/>
</dbReference>
<evidence type="ECO:0000313" key="2">
    <source>
        <dbReference type="Proteomes" id="UP000563151"/>
    </source>
</evidence>
<name>A0A923IZS7_CLOTT</name>
<sequence length="225" mass="25243">MMNCNFYNPNVPYSTMKDGIKKGEMRVKGIGTIKLQPNIASVSLGVITEDRSLEIAQKENAQISTQVLSGLMHMGIPEKDIMTGSYTIDSQYDYIEGKQIFRGYKVTNTFIVTIRDIDKVGAIIDESVKNGVNSVNNIKFTVDDISIYYNRALQLAIKDTIVKSRQIAETLRIKVNRTPSNIVEEGYDQMAPEPTTLKMYASVTPIMPGEIQIIARIESVFNYNL</sequence>
<proteinExistence type="predicted"/>
<dbReference type="InterPro" id="IPR007497">
    <property type="entry name" value="SIMPL/DUF541"/>
</dbReference>
<organism evidence="1 2">
    <name type="scientific">Clostridium tetanomorphum</name>
    <dbReference type="NCBI Taxonomy" id="1553"/>
    <lineage>
        <taxon>Bacteria</taxon>
        <taxon>Bacillati</taxon>
        <taxon>Bacillota</taxon>
        <taxon>Clostridia</taxon>
        <taxon>Eubacteriales</taxon>
        <taxon>Clostridiaceae</taxon>
        <taxon>Clostridium</taxon>
    </lineage>
</organism>
<keyword evidence="2" id="KW-1185">Reference proteome</keyword>
<dbReference type="GO" id="GO:0006974">
    <property type="term" value="P:DNA damage response"/>
    <property type="evidence" value="ECO:0007669"/>
    <property type="project" value="TreeGrafter"/>
</dbReference>
<dbReference type="EMBL" id="JAAZWO010000004">
    <property type="protein sequence ID" value="MBC2396969.1"/>
    <property type="molecule type" value="Genomic_DNA"/>
</dbReference>